<gene>
    <name evidence="1" type="ORF">SAMN05878503_1193</name>
</gene>
<dbReference type="AlphaFoldDB" id="A0A285D4E5"/>
<dbReference type="Proteomes" id="UP000219467">
    <property type="component" value="Unassembled WGS sequence"/>
</dbReference>
<sequence length="258" mass="28948">MAVKFEYVTNPTSSVVGPRGYALQPYEIEKAVHRTRSIVDKLASFEVNVFEILGMRNLSAFVGEVFAASMILEHPDLLRKNPHQDGYPDLLLMDDDGNAAWDALSKRLREKGPFSPFPTGGFEVKATCGSVPTPAACLKRGFDKPDIGDQRIHVATGYDWKAHHRETNHLFGIYWDFIERCPTIVAVFYRADLVENDWGKIVQPKEGGGRTTSVSIMTRDGVKKMYEGWVTVIKSSTYASFFDKHNKAKLMTAAIKQL</sequence>
<keyword evidence="2" id="KW-1185">Reference proteome</keyword>
<protein>
    <submittedName>
        <fullName evidence="1">Uncharacterized protein</fullName>
    </submittedName>
</protein>
<reference evidence="2" key="1">
    <citation type="submission" date="2017-08" db="EMBL/GenBank/DDBJ databases">
        <authorList>
            <person name="Varghese N."/>
            <person name="Submissions S."/>
        </authorList>
    </citation>
    <scope>NUCLEOTIDE SEQUENCE [LARGE SCALE GENOMIC DNA]</scope>
    <source>
        <strain evidence="2">JA234</strain>
    </source>
</reference>
<dbReference type="EMBL" id="OAOQ01000019">
    <property type="protein sequence ID" value="SNX74033.1"/>
    <property type="molecule type" value="Genomic_DNA"/>
</dbReference>
<accession>A0A285D4E5</accession>
<evidence type="ECO:0000313" key="2">
    <source>
        <dbReference type="Proteomes" id="UP000219467"/>
    </source>
</evidence>
<evidence type="ECO:0000313" key="1">
    <source>
        <dbReference type="EMBL" id="SNX74033.1"/>
    </source>
</evidence>
<organism evidence="1 2">
    <name type="scientific">Cereibacter ovatus</name>
    <dbReference type="NCBI Taxonomy" id="439529"/>
    <lineage>
        <taxon>Bacteria</taxon>
        <taxon>Pseudomonadati</taxon>
        <taxon>Pseudomonadota</taxon>
        <taxon>Alphaproteobacteria</taxon>
        <taxon>Rhodobacterales</taxon>
        <taxon>Paracoccaceae</taxon>
        <taxon>Cereibacter</taxon>
    </lineage>
</organism>
<proteinExistence type="predicted"/>
<dbReference type="RefSeq" id="WP_204840025.1">
    <property type="nucleotide sequence ID" value="NZ_OAOQ01000019.1"/>
</dbReference>
<name>A0A285D4E5_9RHOB</name>